<dbReference type="EnsemblPlants" id="Pp3c1_7590V3.1">
    <property type="protein sequence ID" value="PAC:32967278.CDS.1"/>
    <property type="gene ID" value="Pp3c1_7590"/>
</dbReference>
<evidence type="ECO:0000313" key="2">
    <source>
        <dbReference type="EMBL" id="PNR61915.1"/>
    </source>
</evidence>
<name>A0A2K1L799_PHYPA</name>
<dbReference type="Gramene" id="Pp3c1_7590V3.1">
    <property type="protein sequence ID" value="PAC:32967278.CDS.1"/>
    <property type="gene ID" value="Pp3c1_7590"/>
</dbReference>
<keyword evidence="1" id="KW-0472">Membrane</keyword>
<keyword evidence="4" id="KW-1185">Reference proteome</keyword>
<sequence>MKLDCTNCAVFSCDIPNISLKWTKKLKCTMHHSYQRIAGSGDMKRKFLKRIMGIRLLTSTRICNSFIALSTEFNLTSMIRMRAVLIYIIFLVYQVPLSTIGPMSHG</sequence>
<feature type="transmembrane region" description="Helical" evidence="1">
    <location>
        <begin position="84"/>
        <end position="103"/>
    </location>
</feature>
<proteinExistence type="predicted"/>
<keyword evidence="1" id="KW-0812">Transmembrane</keyword>
<dbReference type="Proteomes" id="UP000006727">
    <property type="component" value="Chromosome 1"/>
</dbReference>
<reference evidence="2 4" key="1">
    <citation type="journal article" date="2008" name="Science">
        <title>The Physcomitrella genome reveals evolutionary insights into the conquest of land by plants.</title>
        <authorList>
            <person name="Rensing S."/>
            <person name="Lang D."/>
            <person name="Zimmer A."/>
            <person name="Terry A."/>
            <person name="Salamov A."/>
            <person name="Shapiro H."/>
            <person name="Nishiyama T."/>
            <person name="Perroud P.-F."/>
            <person name="Lindquist E."/>
            <person name="Kamisugi Y."/>
            <person name="Tanahashi T."/>
            <person name="Sakakibara K."/>
            <person name="Fujita T."/>
            <person name="Oishi K."/>
            <person name="Shin-I T."/>
            <person name="Kuroki Y."/>
            <person name="Toyoda A."/>
            <person name="Suzuki Y."/>
            <person name="Hashimoto A."/>
            <person name="Yamaguchi K."/>
            <person name="Sugano A."/>
            <person name="Kohara Y."/>
            <person name="Fujiyama A."/>
            <person name="Anterola A."/>
            <person name="Aoki S."/>
            <person name="Ashton N."/>
            <person name="Barbazuk W.B."/>
            <person name="Barker E."/>
            <person name="Bennetzen J."/>
            <person name="Bezanilla M."/>
            <person name="Blankenship R."/>
            <person name="Cho S.H."/>
            <person name="Dutcher S."/>
            <person name="Estelle M."/>
            <person name="Fawcett J.A."/>
            <person name="Gundlach H."/>
            <person name="Hanada K."/>
            <person name="Heyl A."/>
            <person name="Hicks K.A."/>
            <person name="Hugh J."/>
            <person name="Lohr M."/>
            <person name="Mayer K."/>
            <person name="Melkozernov A."/>
            <person name="Murata T."/>
            <person name="Nelson D."/>
            <person name="Pils B."/>
            <person name="Prigge M."/>
            <person name="Reiss B."/>
            <person name="Renner T."/>
            <person name="Rombauts S."/>
            <person name="Rushton P."/>
            <person name="Sanderfoot A."/>
            <person name="Schween G."/>
            <person name="Shiu S.-H."/>
            <person name="Stueber K."/>
            <person name="Theodoulou F.L."/>
            <person name="Tu H."/>
            <person name="Van de Peer Y."/>
            <person name="Verrier P.J."/>
            <person name="Waters E."/>
            <person name="Wood A."/>
            <person name="Yang L."/>
            <person name="Cove D."/>
            <person name="Cuming A."/>
            <person name="Hasebe M."/>
            <person name="Lucas S."/>
            <person name="Mishler D.B."/>
            <person name="Reski R."/>
            <person name="Grigoriev I."/>
            <person name="Quatrano R.S."/>
            <person name="Boore J.L."/>
        </authorList>
    </citation>
    <scope>NUCLEOTIDE SEQUENCE [LARGE SCALE GENOMIC DNA]</scope>
    <source>
        <strain evidence="3 4">cv. Gransden 2004</strain>
    </source>
</reference>
<dbReference type="AlphaFoldDB" id="A0A2K1L799"/>
<keyword evidence="1" id="KW-1133">Transmembrane helix</keyword>
<organism evidence="2">
    <name type="scientific">Physcomitrium patens</name>
    <name type="common">Spreading-leaved earth moss</name>
    <name type="synonym">Physcomitrella patens</name>
    <dbReference type="NCBI Taxonomy" id="3218"/>
    <lineage>
        <taxon>Eukaryota</taxon>
        <taxon>Viridiplantae</taxon>
        <taxon>Streptophyta</taxon>
        <taxon>Embryophyta</taxon>
        <taxon>Bryophyta</taxon>
        <taxon>Bryophytina</taxon>
        <taxon>Bryopsida</taxon>
        <taxon>Funariidae</taxon>
        <taxon>Funariales</taxon>
        <taxon>Funariaceae</taxon>
        <taxon>Physcomitrium</taxon>
    </lineage>
</organism>
<evidence type="ECO:0000256" key="1">
    <source>
        <dbReference type="SAM" id="Phobius"/>
    </source>
</evidence>
<protein>
    <submittedName>
        <fullName evidence="2 3">Uncharacterized protein</fullName>
    </submittedName>
</protein>
<evidence type="ECO:0000313" key="4">
    <source>
        <dbReference type="Proteomes" id="UP000006727"/>
    </source>
</evidence>
<reference evidence="3" key="3">
    <citation type="submission" date="2020-12" db="UniProtKB">
        <authorList>
            <consortium name="EnsemblPlants"/>
        </authorList>
    </citation>
    <scope>IDENTIFICATION</scope>
</reference>
<dbReference type="EMBL" id="ABEU02000001">
    <property type="protein sequence ID" value="PNR61915.1"/>
    <property type="molecule type" value="Genomic_DNA"/>
</dbReference>
<accession>A0A2K1L799</accession>
<gene>
    <name evidence="3" type="primary">LOC112290873</name>
    <name evidence="2" type="ORF">PHYPA_000339</name>
</gene>
<reference evidence="2 4" key="2">
    <citation type="journal article" date="2018" name="Plant J.">
        <title>The Physcomitrella patens chromosome-scale assembly reveals moss genome structure and evolution.</title>
        <authorList>
            <person name="Lang D."/>
            <person name="Ullrich K.K."/>
            <person name="Murat F."/>
            <person name="Fuchs J."/>
            <person name="Jenkins J."/>
            <person name="Haas F.B."/>
            <person name="Piednoel M."/>
            <person name="Gundlach H."/>
            <person name="Van Bel M."/>
            <person name="Meyberg R."/>
            <person name="Vives C."/>
            <person name="Morata J."/>
            <person name="Symeonidi A."/>
            <person name="Hiss M."/>
            <person name="Muchero W."/>
            <person name="Kamisugi Y."/>
            <person name="Saleh O."/>
            <person name="Blanc G."/>
            <person name="Decker E.L."/>
            <person name="van Gessel N."/>
            <person name="Grimwood J."/>
            <person name="Hayes R.D."/>
            <person name="Graham S.W."/>
            <person name="Gunter L.E."/>
            <person name="McDaniel S.F."/>
            <person name="Hoernstein S.N.W."/>
            <person name="Larsson A."/>
            <person name="Li F.W."/>
            <person name="Perroud P.F."/>
            <person name="Phillips J."/>
            <person name="Ranjan P."/>
            <person name="Rokshar D.S."/>
            <person name="Rothfels C.J."/>
            <person name="Schneider L."/>
            <person name="Shu S."/>
            <person name="Stevenson D.W."/>
            <person name="Thummler F."/>
            <person name="Tillich M."/>
            <person name="Villarreal Aguilar J.C."/>
            <person name="Widiez T."/>
            <person name="Wong G.K."/>
            <person name="Wymore A."/>
            <person name="Zhang Y."/>
            <person name="Zimmer A.D."/>
            <person name="Quatrano R.S."/>
            <person name="Mayer K.F.X."/>
            <person name="Goodstein D."/>
            <person name="Casacuberta J.M."/>
            <person name="Vandepoele K."/>
            <person name="Reski R."/>
            <person name="Cuming A.C."/>
            <person name="Tuskan G.A."/>
            <person name="Maumus F."/>
            <person name="Salse J."/>
            <person name="Schmutz J."/>
            <person name="Rensing S.A."/>
        </authorList>
    </citation>
    <scope>NUCLEOTIDE SEQUENCE [LARGE SCALE GENOMIC DNA]</scope>
    <source>
        <strain evidence="3 4">cv. Gransden 2004</strain>
    </source>
</reference>
<evidence type="ECO:0000313" key="3">
    <source>
        <dbReference type="EnsemblPlants" id="PAC:32967278.CDS.1"/>
    </source>
</evidence>